<keyword evidence="3" id="KW-1185">Reference proteome</keyword>
<proteinExistence type="predicted"/>
<feature type="non-terminal residue" evidence="2">
    <location>
        <position position="1"/>
    </location>
</feature>
<feature type="non-terminal residue" evidence="2">
    <location>
        <position position="64"/>
    </location>
</feature>
<sequence length="64" mass="6948">AEPVLDEFDTPKKSKKKSKRDSLIYDSPSGAVSEVSVGGTRTKKYHKRDSTVYDSPSAAVSEVS</sequence>
<dbReference type="EMBL" id="CVQH01026093">
    <property type="protein sequence ID" value="CRK40085.1"/>
    <property type="molecule type" value="Genomic_DNA"/>
</dbReference>
<organism evidence="2 3">
    <name type="scientific">Verticillium longisporum</name>
    <name type="common">Verticillium dahliae var. longisporum</name>
    <dbReference type="NCBI Taxonomy" id="100787"/>
    <lineage>
        <taxon>Eukaryota</taxon>
        <taxon>Fungi</taxon>
        <taxon>Dikarya</taxon>
        <taxon>Ascomycota</taxon>
        <taxon>Pezizomycotina</taxon>
        <taxon>Sordariomycetes</taxon>
        <taxon>Hypocreomycetidae</taxon>
        <taxon>Glomerellales</taxon>
        <taxon>Plectosphaerellaceae</taxon>
        <taxon>Verticillium</taxon>
    </lineage>
</organism>
<dbReference type="STRING" id="100787.A0A0G4N180"/>
<feature type="region of interest" description="Disordered" evidence="1">
    <location>
        <begin position="1"/>
        <end position="64"/>
    </location>
</feature>
<evidence type="ECO:0000256" key="1">
    <source>
        <dbReference type="SAM" id="MobiDB-lite"/>
    </source>
</evidence>
<evidence type="ECO:0000313" key="3">
    <source>
        <dbReference type="Proteomes" id="UP000044602"/>
    </source>
</evidence>
<protein>
    <submittedName>
        <fullName evidence="2">Uncharacterized protein</fullName>
    </submittedName>
</protein>
<reference evidence="2 3" key="1">
    <citation type="submission" date="2015-05" db="EMBL/GenBank/DDBJ databases">
        <authorList>
            <person name="Wang D.B."/>
            <person name="Wang M."/>
        </authorList>
    </citation>
    <scope>NUCLEOTIDE SEQUENCE [LARGE SCALE GENOMIC DNA]</scope>
    <source>
        <strain evidence="2">VL1</strain>
    </source>
</reference>
<dbReference type="Proteomes" id="UP000044602">
    <property type="component" value="Unassembled WGS sequence"/>
</dbReference>
<gene>
    <name evidence="2" type="ORF">BN1708_020672</name>
</gene>
<accession>A0A0G4N180</accession>
<name>A0A0G4N180_VERLO</name>
<evidence type="ECO:0000313" key="2">
    <source>
        <dbReference type="EMBL" id="CRK40085.1"/>
    </source>
</evidence>
<dbReference type="AlphaFoldDB" id="A0A0G4N180"/>